<dbReference type="SUPFAM" id="SSF48179">
    <property type="entry name" value="6-phosphogluconate dehydrogenase C-terminal domain-like"/>
    <property type="match status" value="1"/>
</dbReference>
<dbReference type="InterPro" id="IPR036291">
    <property type="entry name" value="NAD(P)-bd_dom_sf"/>
</dbReference>
<sequence length="210" mass="23459">MNKKIGFIGCGNMGKAMLKGLLSSEEISSKDIIISTRSEESRDKILKEFEVKCTLSNIEVAKESEILFLAVKPNMYKQIIEEIKNFLKDDVIIISIAAGISISDIENFLDKDYKIVKTMPNTPALVGEGMSAICPNSNLKKEELKYICNLYENFGEYEILEEKYFDAFTALCGSSPAYVFMFIEAMADAAVKLGIPRNKAYKMAEQSILG</sequence>
<evidence type="ECO:0000259" key="9">
    <source>
        <dbReference type="Pfam" id="PF14748"/>
    </source>
</evidence>
<evidence type="ECO:0000259" key="8">
    <source>
        <dbReference type="Pfam" id="PF03807"/>
    </source>
</evidence>
<dbReference type="GO" id="GO:0004735">
    <property type="term" value="F:pyrroline-5-carboxylate reductase activity"/>
    <property type="evidence" value="ECO:0007669"/>
    <property type="project" value="UniProtKB-UniRule"/>
</dbReference>
<evidence type="ECO:0000256" key="7">
    <source>
        <dbReference type="NCBIfam" id="TIGR00112"/>
    </source>
</evidence>
<gene>
    <name evidence="10" type="primary">proC</name>
    <name evidence="10" type="ORF">GNF83_15490</name>
</gene>
<keyword evidence="3" id="KW-0028">Amino-acid biosynthesis</keyword>
<proteinExistence type="inferred from homology"/>
<comment type="caution">
    <text evidence="10">The sequence shown here is derived from an EMBL/GenBank/DDBJ whole genome shotgun (WGS) entry which is preliminary data.</text>
</comment>
<comment type="similarity">
    <text evidence="1">Belongs to the pyrroline-5-carboxylate reductase family.</text>
</comment>
<dbReference type="Proteomes" id="UP001288944">
    <property type="component" value="Unassembled WGS sequence"/>
</dbReference>
<dbReference type="GO" id="GO:0055129">
    <property type="term" value="P:L-proline biosynthetic process"/>
    <property type="evidence" value="ECO:0007669"/>
    <property type="project" value="TreeGrafter"/>
</dbReference>
<evidence type="ECO:0000256" key="5">
    <source>
        <dbReference type="ARBA" id="ARBA00022857"/>
    </source>
</evidence>
<dbReference type="InterPro" id="IPR029036">
    <property type="entry name" value="P5CR_dimer"/>
</dbReference>
<keyword evidence="2" id="KW-0963">Cytoplasm</keyword>
<name>A0AAW9KKE2_CLOPF</name>
<keyword evidence="6 10" id="KW-0560">Oxidoreductase</keyword>
<organism evidence="10 11">
    <name type="scientific">Clostridium perfringens</name>
    <dbReference type="NCBI Taxonomy" id="1502"/>
    <lineage>
        <taxon>Bacteria</taxon>
        <taxon>Bacillati</taxon>
        <taxon>Bacillota</taxon>
        <taxon>Clostridia</taxon>
        <taxon>Eubacteriales</taxon>
        <taxon>Clostridiaceae</taxon>
        <taxon>Clostridium</taxon>
    </lineage>
</organism>
<evidence type="ECO:0000256" key="6">
    <source>
        <dbReference type="ARBA" id="ARBA00023002"/>
    </source>
</evidence>
<reference evidence="10" key="1">
    <citation type="submission" date="2019-11" db="EMBL/GenBank/DDBJ databases">
        <title>Characterization of Clostridium perfringens isolates from swine manure treated agricultural soils.</title>
        <authorList>
            <person name="Wushke S.T."/>
        </authorList>
    </citation>
    <scope>NUCLEOTIDE SEQUENCE</scope>
    <source>
        <strain evidence="10">X62</strain>
    </source>
</reference>
<dbReference type="Pfam" id="PF03807">
    <property type="entry name" value="F420_oxidored"/>
    <property type="match status" value="1"/>
</dbReference>
<dbReference type="EC" id="1.5.1.2" evidence="7"/>
<dbReference type="SUPFAM" id="SSF51735">
    <property type="entry name" value="NAD(P)-binding Rossmann-fold domains"/>
    <property type="match status" value="1"/>
</dbReference>
<dbReference type="PANTHER" id="PTHR11645:SF0">
    <property type="entry name" value="PYRROLINE-5-CARBOXYLATE REDUCTASE 3"/>
    <property type="match status" value="1"/>
</dbReference>
<keyword evidence="5" id="KW-0521">NADP</keyword>
<accession>A0AAW9KKE2</accession>
<dbReference type="PANTHER" id="PTHR11645">
    <property type="entry name" value="PYRROLINE-5-CARBOXYLATE REDUCTASE"/>
    <property type="match status" value="1"/>
</dbReference>
<dbReference type="InterPro" id="IPR028939">
    <property type="entry name" value="P5C_Rdtase_cat_N"/>
</dbReference>
<dbReference type="FunFam" id="3.40.50.720:FF:000190">
    <property type="entry name" value="Pyrroline-5-carboxylate reductase"/>
    <property type="match status" value="1"/>
</dbReference>
<dbReference type="Gene3D" id="3.40.50.720">
    <property type="entry name" value="NAD(P)-binding Rossmann-like Domain"/>
    <property type="match status" value="1"/>
</dbReference>
<feature type="non-terminal residue" evidence="10">
    <location>
        <position position="210"/>
    </location>
</feature>
<dbReference type="EMBL" id="WNUR01000276">
    <property type="protein sequence ID" value="MDZ7542578.1"/>
    <property type="molecule type" value="Genomic_DNA"/>
</dbReference>
<dbReference type="Pfam" id="PF14748">
    <property type="entry name" value="P5CR_dimer"/>
    <property type="match status" value="1"/>
</dbReference>
<dbReference type="InterPro" id="IPR000304">
    <property type="entry name" value="Pyrroline-COOH_reductase"/>
</dbReference>
<evidence type="ECO:0000313" key="10">
    <source>
        <dbReference type="EMBL" id="MDZ7542578.1"/>
    </source>
</evidence>
<feature type="domain" description="Pyrroline-5-carboxylate reductase catalytic N-terminal" evidence="8">
    <location>
        <begin position="4"/>
        <end position="99"/>
    </location>
</feature>
<dbReference type="AlphaFoldDB" id="A0AAW9KKE2"/>
<dbReference type="InterPro" id="IPR008927">
    <property type="entry name" value="6-PGluconate_DH-like_C_sf"/>
</dbReference>
<keyword evidence="4" id="KW-0641">Proline biosynthesis</keyword>
<evidence type="ECO:0000256" key="1">
    <source>
        <dbReference type="ARBA" id="ARBA00005525"/>
    </source>
</evidence>
<dbReference type="Gene3D" id="1.10.3730.10">
    <property type="entry name" value="ProC C-terminal domain-like"/>
    <property type="match status" value="1"/>
</dbReference>
<evidence type="ECO:0000256" key="3">
    <source>
        <dbReference type="ARBA" id="ARBA00022605"/>
    </source>
</evidence>
<evidence type="ECO:0000256" key="4">
    <source>
        <dbReference type="ARBA" id="ARBA00022650"/>
    </source>
</evidence>
<evidence type="ECO:0000256" key="2">
    <source>
        <dbReference type="ARBA" id="ARBA00022490"/>
    </source>
</evidence>
<protein>
    <recommendedName>
        <fullName evidence="7">Pyrroline-5-carboxylate reductase</fullName>
        <ecNumber evidence="7">1.5.1.2</ecNumber>
    </recommendedName>
</protein>
<feature type="domain" description="Pyrroline-5-carboxylate reductase dimerisation" evidence="9">
    <location>
        <begin position="162"/>
        <end position="210"/>
    </location>
</feature>
<dbReference type="NCBIfam" id="TIGR00112">
    <property type="entry name" value="proC"/>
    <property type="match status" value="1"/>
</dbReference>
<dbReference type="HAMAP" id="MF_01925">
    <property type="entry name" value="P5C_reductase"/>
    <property type="match status" value="1"/>
</dbReference>
<evidence type="ECO:0000313" key="11">
    <source>
        <dbReference type="Proteomes" id="UP001288944"/>
    </source>
</evidence>